<dbReference type="EMBL" id="UINC01147612">
    <property type="protein sequence ID" value="SVD39034.1"/>
    <property type="molecule type" value="Genomic_DNA"/>
</dbReference>
<accession>A0A382UXR2</accession>
<reference evidence="1" key="1">
    <citation type="submission" date="2018-05" db="EMBL/GenBank/DDBJ databases">
        <authorList>
            <person name="Lanie J.A."/>
            <person name="Ng W.-L."/>
            <person name="Kazmierczak K.M."/>
            <person name="Andrzejewski T.M."/>
            <person name="Davidsen T.M."/>
            <person name="Wayne K.J."/>
            <person name="Tettelin H."/>
            <person name="Glass J.I."/>
            <person name="Rusch D."/>
            <person name="Podicherti R."/>
            <person name="Tsui H.-C.T."/>
            <person name="Winkler M.E."/>
        </authorList>
    </citation>
    <scope>NUCLEOTIDE SEQUENCE</scope>
</reference>
<sequence length="71" mass="7731">MLLKSLLSTLLFIFIFSSNAMAYIGLCCAHCGGNMPLNIPGGGIPETHEFRFKVSQMMMKMSGLKDGTNSK</sequence>
<gene>
    <name evidence="1" type="ORF">METZ01_LOCUS391888</name>
</gene>
<dbReference type="AlphaFoldDB" id="A0A382UXR2"/>
<evidence type="ECO:0000313" key="1">
    <source>
        <dbReference type="EMBL" id="SVD39034.1"/>
    </source>
</evidence>
<protein>
    <submittedName>
        <fullName evidence="1">Uncharacterized protein</fullName>
    </submittedName>
</protein>
<proteinExistence type="predicted"/>
<name>A0A382UXR2_9ZZZZ</name>
<feature type="non-terminal residue" evidence="1">
    <location>
        <position position="71"/>
    </location>
</feature>
<organism evidence="1">
    <name type="scientific">marine metagenome</name>
    <dbReference type="NCBI Taxonomy" id="408172"/>
    <lineage>
        <taxon>unclassified sequences</taxon>
        <taxon>metagenomes</taxon>
        <taxon>ecological metagenomes</taxon>
    </lineage>
</organism>